<dbReference type="AlphaFoldDB" id="A0A4R5KDT2"/>
<dbReference type="GO" id="GO:0032259">
    <property type="term" value="P:methylation"/>
    <property type="evidence" value="ECO:0007669"/>
    <property type="project" value="UniProtKB-KW"/>
</dbReference>
<dbReference type="Gene3D" id="3.40.50.150">
    <property type="entry name" value="Vaccinia Virus protein VP39"/>
    <property type="match status" value="1"/>
</dbReference>
<keyword evidence="2" id="KW-0808">Transferase</keyword>
<dbReference type="InterPro" id="IPR041698">
    <property type="entry name" value="Methyltransf_25"/>
</dbReference>
<dbReference type="SUPFAM" id="SSF53335">
    <property type="entry name" value="S-adenosyl-L-methionine-dependent methyltransferases"/>
    <property type="match status" value="1"/>
</dbReference>
<name>A0A4R5KDT2_9BACL</name>
<keyword evidence="3" id="KW-1185">Reference proteome</keyword>
<dbReference type="InterPro" id="IPR050508">
    <property type="entry name" value="Methyltransf_Superfamily"/>
</dbReference>
<dbReference type="RefSeq" id="WP_133235326.1">
    <property type="nucleotide sequence ID" value="NZ_SMRT01000021.1"/>
</dbReference>
<dbReference type="EMBL" id="SMRT01000021">
    <property type="protein sequence ID" value="TDF92357.1"/>
    <property type="molecule type" value="Genomic_DNA"/>
</dbReference>
<gene>
    <name evidence="2" type="ORF">E1757_30275</name>
</gene>
<evidence type="ECO:0000313" key="3">
    <source>
        <dbReference type="Proteomes" id="UP000295636"/>
    </source>
</evidence>
<feature type="domain" description="Methyltransferase" evidence="1">
    <location>
        <begin position="40"/>
        <end position="142"/>
    </location>
</feature>
<dbReference type="CDD" id="cd02440">
    <property type="entry name" value="AdoMet_MTases"/>
    <property type="match status" value="1"/>
</dbReference>
<dbReference type="Pfam" id="PF13649">
    <property type="entry name" value="Methyltransf_25"/>
    <property type="match status" value="1"/>
</dbReference>
<sequence>MPNHSEIYASKAEQYELLISHQPSLLQVIEAIKSPVGLDIVDIGAGTGRLACTLAPMAKSVLALDASEAMLHIAASRLEQAGCRNWSIRVADHRSLPAEDRSADLIVSGWSVCYLGSDDVEGWEANIGQVIGEIRRILRPGGTAILFENGGTGSETPNPPDFLKPYFGLLERQYGFTCTWIRTDYRFDNRKQAERLTRFFFGDSIADKVAREQLTHVPECAAVFTLHL</sequence>
<reference evidence="2 3" key="1">
    <citation type="submission" date="2019-03" db="EMBL/GenBank/DDBJ databases">
        <title>This is whole genome sequence of Paenibacillus sp MS74 strain.</title>
        <authorList>
            <person name="Trinh H.N."/>
        </authorList>
    </citation>
    <scope>NUCLEOTIDE SEQUENCE [LARGE SCALE GENOMIC DNA]</scope>
    <source>
        <strain evidence="2 3">MS74</strain>
    </source>
</reference>
<organism evidence="2 3">
    <name type="scientific">Paenibacillus piri</name>
    <dbReference type="NCBI Taxonomy" id="2547395"/>
    <lineage>
        <taxon>Bacteria</taxon>
        <taxon>Bacillati</taxon>
        <taxon>Bacillota</taxon>
        <taxon>Bacilli</taxon>
        <taxon>Bacillales</taxon>
        <taxon>Paenibacillaceae</taxon>
        <taxon>Paenibacillus</taxon>
    </lineage>
</organism>
<accession>A0A4R5KDT2</accession>
<keyword evidence="2" id="KW-0489">Methyltransferase</keyword>
<evidence type="ECO:0000259" key="1">
    <source>
        <dbReference type="Pfam" id="PF13649"/>
    </source>
</evidence>
<dbReference type="InterPro" id="IPR029063">
    <property type="entry name" value="SAM-dependent_MTases_sf"/>
</dbReference>
<dbReference type="Proteomes" id="UP000295636">
    <property type="component" value="Unassembled WGS sequence"/>
</dbReference>
<proteinExistence type="predicted"/>
<dbReference type="GO" id="GO:0008168">
    <property type="term" value="F:methyltransferase activity"/>
    <property type="evidence" value="ECO:0007669"/>
    <property type="project" value="UniProtKB-KW"/>
</dbReference>
<dbReference type="OrthoDB" id="9784101at2"/>
<protein>
    <submittedName>
        <fullName evidence="2">Class I SAM-dependent methyltransferase</fullName>
    </submittedName>
</protein>
<dbReference type="PANTHER" id="PTHR42912">
    <property type="entry name" value="METHYLTRANSFERASE"/>
    <property type="match status" value="1"/>
</dbReference>
<comment type="caution">
    <text evidence="2">The sequence shown here is derived from an EMBL/GenBank/DDBJ whole genome shotgun (WGS) entry which is preliminary data.</text>
</comment>
<evidence type="ECO:0000313" key="2">
    <source>
        <dbReference type="EMBL" id="TDF92357.1"/>
    </source>
</evidence>